<dbReference type="RefSeq" id="WP_201918437.1">
    <property type="nucleotide sequence ID" value="NZ_BAABAX010000005.1"/>
</dbReference>
<gene>
    <name evidence="1" type="ORF">JJQ60_07890</name>
</gene>
<dbReference type="EMBL" id="JAERQJ010000003">
    <property type="protein sequence ID" value="MBL0683433.1"/>
    <property type="molecule type" value="Genomic_DNA"/>
</dbReference>
<dbReference type="AlphaFoldDB" id="A0A936ZRL7"/>
<organism evidence="1 2">
    <name type="scientific">Aquimarina mytili</name>
    <dbReference type="NCBI Taxonomy" id="874423"/>
    <lineage>
        <taxon>Bacteria</taxon>
        <taxon>Pseudomonadati</taxon>
        <taxon>Bacteroidota</taxon>
        <taxon>Flavobacteriia</taxon>
        <taxon>Flavobacteriales</taxon>
        <taxon>Flavobacteriaceae</taxon>
        <taxon>Aquimarina</taxon>
    </lineage>
</organism>
<dbReference type="Proteomes" id="UP000651057">
    <property type="component" value="Unassembled WGS sequence"/>
</dbReference>
<keyword evidence="2" id="KW-1185">Reference proteome</keyword>
<accession>A0A936ZRL7</accession>
<name>A0A936ZRL7_9FLAO</name>
<sequence>MKHTSIIIIFILCFTKGIGQSSSLADALVAKQKATISGLLIGEIMLKNQQASLIQQLRSQEVKYARKRGPLSNISNVLVFSTVQTIISTLGTKIAKIEHNIKVRKYSTLGIRHGLSRHEAELKREKEYFNRLKEEYQTLQIGLSISGGAGYNYTAFQKLLLRVMTVRAKIFEIDKEVKSLMGASWLLSK</sequence>
<evidence type="ECO:0000313" key="1">
    <source>
        <dbReference type="EMBL" id="MBL0683433.1"/>
    </source>
</evidence>
<evidence type="ECO:0000313" key="2">
    <source>
        <dbReference type="Proteomes" id="UP000651057"/>
    </source>
</evidence>
<comment type="caution">
    <text evidence="1">The sequence shown here is derived from an EMBL/GenBank/DDBJ whole genome shotgun (WGS) entry which is preliminary data.</text>
</comment>
<protein>
    <submittedName>
        <fullName evidence="1">Uncharacterized protein</fullName>
    </submittedName>
</protein>
<proteinExistence type="predicted"/>
<reference evidence="1" key="1">
    <citation type="submission" date="2021-01" db="EMBL/GenBank/DDBJ databases">
        <authorList>
            <person name="Zhong Y.L."/>
        </authorList>
    </citation>
    <scope>NUCLEOTIDE SEQUENCE</scope>
    <source>
        <strain evidence="1">KCTC 23302</strain>
    </source>
</reference>